<protein>
    <recommendedName>
        <fullName evidence="3">Neuropeptide-like protein 31</fullName>
    </recommendedName>
</protein>
<dbReference type="AlphaFoldDB" id="A0A9P0AMV6"/>
<evidence type="ECO:0000313" key="1">
    <source>
        <dbReference type="EMBL" id="CAH0395243.1"/>
    </source>
</evidence>
<organism evidence="1 2">
    <name type="scientific">Bemisia tabaci</name>
    <name type="common">Sweetpotato whitefly</name>
    <name type="synonym">Aleurodes tabaci</name>
    <dbReference type="NCBI Taxonomy" id="7038"/>
    <lineage>
        <taxon>Eukaryota</taxon>
        <taxon>Metazoa</taxon>
        <taxon>Ecdysozoa</taxon>
        <taxon>Arthropoda</taxon>
        <taxon>Hexapoda</taxon>
        <taxon>Insecta</taxon>
        <taxon>Pterygota</taxon>
        <taxon>Neoptera</taxon>
        <taxon>Paraneoptera</taxon>
        <taxon>Hemiptera</taxon>
        <taxon>Sternorrhyncha</taxon>
        <taxon>Aleyrodoidea</taxon>
        <taxon>Aleyrodidae</taxon>
        <taxon>Aleyrodinae</taxon>
        <taxon>Bemisia</taxon>
    </lineage>
</organism>
<evidence type="ECO:0008006" key="3">
    <source>
        <dbReference type="Google" id="ProtNLM"/>
    </source>
</evidence>
<accession>A0A9P0AMV6</accession>
<dbReference type="EMBL" id="OU963870">
    <property type="protein sequence ID" value="CAH0395243.1"/>
    <property type="molecule type" value="Genomic_DNA"/>
</dbReference>
<gene>
    <name evidence="1" type="ORF">BEMITA_LOCUS13455</name>
</gene>
<evidence type="ECO:0000313" key="2">
    <source>
        <dbReference type="Proteomes" id="UP001152759"/>
    </source>
</evidence>
<dbReference type="Proteomes" id="UP001152759">
    <property type="component" value="Chromosome 9"/>
</dbReference>
<name>A0A9P0AMV6_BEMTA</name>
<reference evidence="1" key="1">
    <citation type="submission" date="2021-12" db="EMBL/GenBank/DDBJ databases">
        <authorList>
            <person name="King R."/>
        </authorList>
    </citation>
    <scope>NUCLEOTIDE SEQUENCE</scope>
</reference>
<proteinExistence type="predicted"/>
<sequence length="174" mass="18858">MGILMGETAPRIRFPMLPRWLGFYHAVSREVTGIARKSSENVLVDSIEDFCLCACRSLCSPARRCLYSQKILLLACLVAVMIATFVRAEEDSSSDDTDSSDLSGAETFYGGWGHGYGGYGRGYGGYGGYYGRGYGGWGYGGGWGGYGGYGGYGRRYGYGGHGWGRRHGGYGYWG</sequence>
<keyword evidence="2" id="KW-1185">Reference proteome</keyword>